<proteinExistence type="predicted"/>
<dbReference type="PANTHER" id="PTHR34985:SF1">
    <property type="entry name" value="SLR0554 PROTEIN"/>
    <property type="match status" value="1"/>
</dbReference>
<dbReference type="PANTHER" id="PTHR34985">
    <property type="entry name" value="SLR0554 PROTEIN"/>
    <property type="match status" value="1"/>
</dbReference>
<dbReference type="AlphaFoldDB" id="A0A2K8K722"/>
<feature type="domain" description="Virulence-associated protein E-like" evidence="1">
    <location>
        <begin position="142"/>
        <end position="353"/>
    </location>
</feature>
<dbReference type="STRING" id="441209.GCA_001870665_03693"/>
<accession>A0A2K8K722</accession>
<evidence type="ECO:0000313" key="2">
    <source>
        <dbReference type="EMBL" id="ATX65229.1"/>
    </source>
</evidence>
<dbReference type="Proteomes" id="UP000228948">
    <property type="component" value="Chromosome"/>
</dbReference>
<gene>
    <name evidence="2" type="ORF">BG454_04795</name>
</gene>
<protein>
    <submittedName>
        <fullName evidence="2">Virulence-associated E family protein</fullName>
    </submittedName>
</protein>
<evidence type="ECO:0000259" key="1">
    <source>
        <dbReference type="Pfam" id="PF05272"/>
    </source>
</evidence>
<dbReference type="RefSeq" id="WP_084634611.1">
    <property type="nucleotide sequence ID" value="NZ_CP024899.1"/>
</dbReference>
<name>A0A2K8K722_9RHOB</name>
<sequence>MSMPMRNRFEVLSAQLEIDQSEFNNSEGAHEDKKANEEIEFIVNKKGDLVSNVANAIALISSHHAWAGALAFNEFTRERVLLQPIPGQKNNGFPRKLEDEDYTAAQMWFNANGLPIITKDAVVAALRKCCRDAPFDPLREFLEGLTWDREKRLGRWLTTYCGVDYNAYTAEVGLRWAVSAVARALKPGCKADHMLVFEGMQGQRKSTVLSTLAGESFFSDNLPPMQTKDASSFLRGKWIIEVAELDAMRRDIDGVKAFISRQVESYRPAYGREEVSEPRRCVFAGTTNKSDWQRDETGGRRFWPVKVGLVDIEGLERDREQLWAEAVALYLEGERWWLEGDVAELALSEASDRTPEDPWRSEIANILEDMTEITTKQVLGMLGILSADMTPALSKRVARELVALGWEKTGRITAGEYKGAARYMPVPAKPRSPS</sequence>
<keyword evidence="3" id="KW-1185">Reference proteome</keyword>
<dbReference type="Pfam" id="PF05272">
    <property type="entry name" value="VapE-like_dom"/>
    <property type="match status" value="1"/>
</dbReference>
<dbReference type="KEGG" id="rbg:BG454_04795"/>
<organism evidence="2 3">
    <name type="scientific">Roseinatronobacter bogoriensis subsp. barguzinensis</name>
    <dbReference type="NCBI Taxonomy" id="441209"/>
    <lineage>
        <taxon>Bacteria</taxon>
        <taxon>Pseudomonadati</taxon>
        <taxon>Pseudomonadota</taxon>
        <taxon>Alphaproteobacteria</taxon>
        <taxon>Rhodobacterales</taxon>
        <taxon>Paracoccaceae</taxon>
        <taxon>Roseinatronobacter</taxon>
    </lineage>
</organism>
<dbReference type="EMBL" id="CP024899">
    <property type="protein sequence ID" value="ATX65229.1"/>
    <property type="molecule type" value="Genomic_DNA"/>
</dbReference>
<evidence type="ECO:0000313" key="3">
    <source>
        <dbReference type="Proteomes" id="UP000228948"/>
    </source>
</evidence>
<dbReference type="InterPro" id="IPR007936">
    <property type="entry name" value="VapE-like_dom"/>
</dbReference>
<reference evidence="2 3" key="1">
    <citation type="submission" date="2017-11" db="EMBL/GenBank/DDBJ databases">
        <title>Revised Sequence and Annotation of the Rhodobaca barguzinensis strain alga05 Genome.</title>
        <authorList>
            <person name="Kopejtka K."/>
            <person name="Tomasch J.M."/>
            <person name="Bunk B."/>
            <person name="Koblizek M."/>
        </authorList>
    </citation>
    <scope>NUCLEOTIDE SEQUENCE [LARGE SCALE GENOMIC DNA]</scope>
    <source>
        <strain evidence="3">alga05</strain>
    </source>
</reference>